<gene>
    <name evidence="1" type="ORF">MNB_SV-6-371</name>
</gene>
<organism evidence="1">
    <name type="scientific">hydrothermal vent metagenome</name>
    <dbReference type="NCBI Taxonomy" id="652676"/>
    <lineage>
        <taxon>unclassified sequences</taxon>
        <taxon>metagenomes</taxon>
        <taxon>ecological metagenomes</taxon>
    </lineage>
</organism>
<name>A0A1W1C932_9ZZZZ</name>
<dbReference type="AlphaFoldDB" id="A0A1W1C932"/>
<protein>
    <submittedName>
        <fullName evidence="1">Uncharacterized protein</fullName>
    </submittedName>
</protein>
<accession>A0A1W1C932</accession>
<proteinExistence type="predicted"/>
<reference evidence="1" key="1">
    <citation type="submission" date="2016-10" db="EMBL/GenBank/DDBJ databases">
        <authorList>
            <person name="de Groot N.N."/>
        </authorList>
    </citation>
    <scope>NUCLEOTIDE SEQUENCE</scope>
</reference>
<evidence type="ECO:0000313" key="1">
    <source>
        <dbReference type="EMBL" id="SFV62201.1"/>
    </source>
</evidence>
<sequence>MSYKKWYESHAQKHAEILKSLSHLSKEEVIEYFDFDNMKIKHPEFCPLYPKDQKCHDIESLNCYFCACMHFRFDDNSIKVEGGKRVYSYCSIESKNSATFETKDSIHNDCSNCKVPHKAHVIKKYFDRDWRVVMQDCDISED</sequence>
<dbReference type="EMBL" id="FPHC01000065">
    <property type="protein sequence ID" value="SFV62201.1"/>
    <property type="molecule type" value="Genomic_DNA"/>
</dbReference>